<name>A0AAV1HZH4_9CHLO</name>
<gene>
    <name evidence="1" type="ORF">CVIRNUC_003092</name>
</gene>
<dbReference type="InterPro" id="IPR005502">
    <property type="entry name" value="Ribosyl_crysJ1"/>
</dbReference>
<dbReference type="PANTHER" id="PTHR16222">
    <property type="entry name" value="ADP-RIBOSYLGLYCOHYDROLASE"/>
    <property type="match status" value="1"/>
</dbReference>
<dbReference type="SUPFAM" id="SSF101478">
    <property type="entry name" value="ADP-ribosylglycohydrolase"/>
    <property type="match status" value="1"/>
</dbReference>
<keyword evidence="2" id="KW-1185">Reference proteome</keyword>
<accession>A0AAV1HZH4</accession>
<evidence type="ECO:0008006" key="3">
    <source>
        <dbReference type="Google" id="ProtNLM"/>
    </source>
</evidence>
<proteinExistence type="predicted"/>
<dbReference type="AlphaFoldDB" id="A0AAV1HZH4"/>
<dbReference type="Gene3D" id="1.10.4080.10">
    <property type="entry name" value="ADP-ribosylation/Crystallin J1"/>
    <property type="match status" value="1"/>
</dbReference>
<organism evidence="1 2">
    <name type="scientific">Coccomyxa viridis</name>
    <dbReference type="NCBI Taxonomy" id="1274662"/>
    <lineage>
        <taxon>Eukaryota</taxon>
        <taxon>Viridiplantae</taxon>
        <taxon>Chlorophyta</taxon>
        <taxon>core chlorophytes</taxon>
        <taxon>Trebouxiophyceae</taxon>
        <taxon>Trebouxiophyceae incertae sedis</taxon>
        <taxon>Coccomyxaceae</taxon>
        <taxon>Coccomyxa</taxon>
    </lineage>
</organism>
<evidence type="ECO:0000313" key="2">
    <source>
        <dbReference type="Proteomes" id="UP001314263"/>
    </source>
</evidence>
<dbReference type="PANTHER" id="PTHR16222:SF17">
    <property type="entry name" value="SELENOPROTEIN J"/>
    <property type="match status" value="1"/>
</dbReference>
<protein>
    <recommendedName>
        <fullName evidence="3">ADP-ribosylglycohydrolase</fullName>
    </recommendedName>
</protein>
<evidence type="ECO:0000313" key="1">
    <source>
        <dbReference type="EMBL" id="CAK0763776.1"/>
    </source>
</evidence>
<dbReference type="EMBL" id="CAUYUE010000004">
    <property type="protein sequence ID" value="CAK0763776.1"/>
    <property type="molecule type" value="Genomic_DNA"/>
</dbReference>
<dbReference type="Pfam" id="PF03747">
    <property type="entry name" value="ADP_ribosyl_GH"/>
    <property type="match status" value="1"/>
</dbReference>
<dbReference type="InterPro" id="IPR050792">
    <property type="entry name" value="ADP-ribosylglycohydrolase"/>
</dbReference>
<dbReference type="InterPro" id="IPR036705">
    <property type="entry name" value="Ribosyl_crysJ1_sf"/>
</dbReference>
<comment type="caution">
    <text evidence="1">The sequence shown here is derived from an EMBL/GenBank/DDBJ whole genome shotgun (WGS) entry which is preliminary data.</text>
</comment>
<reference evidence="1 2" key="1">
    <citation type="submission" date="2023-10" db="EMBL/GenBank/DDBJ databases">
        <authorList>
            <person name="Maclean D."/>
            <person name="Macfadyen A."/>
        </authorList>
    </citation>
    <scope>NUCLEOTIDE SEQUENCE [LARGE SCALE GENOMIC DNA]</scope>
</reference>
<sequence>MGAFLADAASLGLHGMYDGDKIVQLLEKGKDVVLPPEFHKPLNKEYKAKAGGFSAYAYELLPLMHTLMGHNKVETDLLSTDMLAFLSGFKGHITPVMQDFAANAKRGAMGREAASQKNHANSLVKVPLMVARYAGDAALMENVATAVQLHQSDGDALLAAQLFAAILERLTVFGGSLQAAVHWAGTKEAALPGKAKEWLQDVLSKHALSAVDGARDIGIGLGSQQVLKSGLHIALKSEDYVSGIRQSILAGGDSTSRAHVVGALLGGQHGEQALPGEWRRKATKFMDVKQMVHVIIVQRTKFVPFHINRDLAQQSQAG</sequence>
<dbReference type="Proteomes" id="UP001314263">
    <property type="component" value="Unassembled WGS sequence"/>
</dbReference>